<reference evidence="3 4" key="1">
    <citation type="submission" date="2022-10" db="EMBL/GenBank/DDBJ databases">
        <title>WGS assembly of Paspalum vaginatum 540-79.</title>
        <authorList>
            <person name="Sun G."/>
            <person name="Wase N."/>
            <person name="Shu S."/>
            <person name="Jenkins J."/>
            <person name="Zhou B."/>
            <person name="Torres-Rodriguez J."/>
            <person name="Chen C."/>
            <person name="Sandor L."/>
            <person name="Plott C."/>
            <person name="Yoshinga Y."/>
            <person name="Daum C."/>
            <person name="Qi P."/>
            <person name="Barry K."/>
            <person name="Lipzen A."/>
            <person name="Berry L."/>
            <person name="Pedersen C."/>
            <person name="Gottilla T."/>
            <person name="Foltz A."/>
            <person name="Yu H."/>
            <person name="O'Malley R."/>
            <person name="Zhang C."/>
            <person name="Devos K."/>
            <person name="Sigmon B."/>
            <person name="Yu B."/>
            <person name="Obata T."/>
            <person name="Schmutz J."/>
            <person name="Schnable J."/>
        </authorList>
    </citation>
    <scope>NUCLEOTIDE SEQUENCE [LARGE SCALE GENOMIC DNA]</scope>
    <source>
        <strain evidence="4">cv. 540-79</strain>
    </source>
</reference>
<dbReference type="EMBL" id="MU629926">
    <property type="protein sequence ID" value="KAJ1254702.1"/>
    <property type="molecule type" value="Genomic_DNA"/>
</dbReference>
<dbReference type="Proteomes" id="UP001164776">
    <property type="component" value="Unassembled WGS sequence"/>
</dbReference>
<sequence>MAPRLRPKGHGPPSYGGTADEFTVEINHGGFFVGFGHLRTYVDGKVSGFDHCEVDTWSTLWFEDFFEQLGYEKSDDPKVYWLLPGKELDDGLRILASDADTNAMCDVVHRVKNLILYFDHENTVGGLDWDDVVENPTASLQKVLSPIKVQPARPEDVQEVGSGGEEEKEGSDIVDSDNEVDEGDDDITAHNDEVENEYHVVTRSRARKANGSRLKVDVPLGKKL</sequence>
<gene>
    <name evidence="3" type="ORF">BS78_K340100</name>
</gene>
<evidence type="ECO:0000313" key="3">
    <source>
        <dbReference type="EMBL" id="KAJ1254702.1"/>
    </source>
</evidence>
<dbReference type="Pfam" id="PF26130">
    <property type="entry name" value="PB1-like"/>
    <property type="match status" value="1"/>
</dbReference>
<evidence type="ECO:0000259" key="2">
    <source>
        <dbReference type="Pfam" id="PF26130"/>
    </source>
</evidence>
<dbReference type="AlphaFoldDB" id="A0A9W7X9R5"/>
<dbReference type="OrthoDB" id="695246at2759"/>
<name>A0A9W7X9R5_9POAL</name>
<proteinExistence type="predicted"/>
<accession>A0A9W7X9R5</accession>
<protein>
    <recommendedName>
        <fullName evidence="2">PB1-like domain-containing protein</fullName>
    </recommendedName>
</protein>
<evidence type="ECO:0000256" key="1">
    <source>
        <dbReference type="SAM" id="MobiDB-lite"/>
    </source>
</evidence>
<feature type="compositionally biased region" description="Acidic residues" evidence="1">
    <location>
        <begin position="164"/>
        <end position="186"/>
    </location>
</feature>
<feature type="region of interest" description="Disordered" evidence="1">
    <location>
        <begin position="151"/>
        <end position="224"/>
    </location>
</feature>
<keyword evidence="4" id="KW-1185">Reference proteome</keyword>
<dbReference type="InterPro" id="IPR058594">
    <property type="entry name" value="PB1-like_dom_pln"/>
</dbReference>
<organism evidence="3 4">
    <name type="scientific">Paspalum vaginatum</name>
    <name type="common">seashore paspalum</name>
    <dbReference type="NCBI Taxonomy" id="158149"/>
    <lineage>
        <taxon>Eukaryota</taxon>
        <taxon>Viridiplantae</taxon>
        <taxon>Streptophyta</taxon>
        <taxon>Embryophyta</taxon>
        <taxon>Tracheophyta</taxon>
        <taxon>Spermatophyta</taxon>
        <taxon>Magnoliopsida</taxon>
        <taxon>Liliopsida</taxon>
        <taxon>Poales</taxon>
        <taxon>Poaceae</taxon>
        <taxon>PACMAD clade</taxon>
        <taxon>Panicoideae</taxon>
        <taxon>Andropogonodae</taxon>
        <taxon>Paspaleae</taxon>
        <taxon>Paspalinae</taxon>
        <taxon>Paspalum</taxon>
    </lineage>
</organism>
<feature type="compositionally biased region" description="Basic and acidic residues" evidence="1">
    <location>
        <begin position="187"/>
        <end position="200"/>
    </location>
</feature>
<evidence type="ECO:0000313" key="4">
    <source>
        <dbReference type="Proteomes" id="UP001164776"/>
    </source>
</evidence>
<comment type="caution">
    <text evidence="3">The sequence shown here is derived from an EMBL/GenBank/DDBJ whole genome shotgun (WGS) entry which is preliminary data.</text>
</comment>
<feature type="domain" description="PB1-like" evidence="2">
    <location>
        <begin position="20"/>
        <end position="119"/>
    </location>
</feature>